<dbReference type="InterPro" id="IPR043151">
    <property type="entry name" value="BAH_sf"/>
</dbReference>
<organism evidence="2 3">
    <name type="scientific">Protopolystoma xenopodis</name>
    <dbReference type="NCBI Taxonomy" id="117903"/>
    <lineage>
        <taxon>Eukaryota</taxon>
        <taxon>Metazoa</taxon>
        <taxon>Spiralia</taxon>
        <taxon>Lophotrochozoa</taxon>
        <taxon>Platyhelminthes</taxon>
        <taxon>Monogenea</taxon>
        <taxon>Polyopisthocotylea</taxon>
        <taxon>Polystomatidea</taxon>
        <taxon>Polystomatidae</taxon>
        <taxon>Protopolystoma</taxon>
    </lineage>
</organism>
<feature type="non-terminal residue" evidence="2">
    <location>
        <position position="128"/>
    </location>
</feature>
<dbReference type="PROSITE" id="PS51038">
    <property type="entry name" value="BAH"/>
    <property type="match status" value="1"/>
</dbReference>
<evidence type="ECO:0000259" key="1">
    <source>
        <dbReference type="PROSITE" id="PS51038"/>
    </source>
</evidence>
<dbReference type="Proteomes" id="UP000784294">
    <property type="component" value="Unassembled WGS sequence"/>
</dbReference>
<evidence type="ECO:0000313" key="2">
    <source>
        <dbReference type="EMBL" id="VEL18847.1"/>
    </source>
</evidence>
<dbReference type="GO" id="GO:0003682">
    <property type="term" value="F:chromatin binding"/>
    <property type="evidence" value="ECO:0007669"/>
    <property type="project" value="InterPro"/>
</dbReference>
<feature type="domain" description="BAH" evidence="1">
    <location>
        <begin position="1"/>
        <end position="94"/>
    </location>
</feature>
<proteinExistence type="predicted"/>
<name>A0A448WS33_9PLAT</name>
<sequence>ASAKENEQGEIQVRLSLYWRPSEAKPSRRRRLLTAEVFRTACGQTISPNLIAGKCIVLPITQFIRTCAKRWGLPTPFGVEFEERMTPFVPTRLPPSEPLECALEQVDVKAFADMTFPISRPHHVSLLC</sequence>
<gene>
    <name evidence="2" type="ORF">PXEA_LOCUS12287</name>
</gene>
<dbReference type="EMBL" id="CAAALY010038976">
    <property type="protein sequence ID" value="VEL18847.1"/>
    <property type="molecule type" value="Genomic_DNA"/>
</dbReference>
<dbReference type="InterPro" id="IPR001025">
    <property type="entry name" value="BAH_dom"/>
</dbReference>
<evidence type="ECO:0000313" key="3">
    <source>
        <dbReference type="Proteomes" id="UP000784294"/>
    </source>
</evidence>
<keyword evidence="3" id="KW-1185">Reference proteome</keyword>
<dbReference type="AlphaFoldDB" id="A0A448WS33"/>
<accession>A0A448WS33</accession>
<dbReference type="Gene3D" id="2.30.30.490">
    <property type="match status" value="1"/>
</dbReference>
<protein>
    <recommendedName>
        <fullName evidence="1">BAH domain-containing protein</fullName>
    </recommendedName>
</protein>
<reference evidence="2" key="1">
    <citation type="submission" date="2018-11" db="EMBL/GenBank/DDBJ databases">
        <authorList>
            <consortium name="Pathogen Informatics"/>
        </authorList>
    </citation>
    <scope>NUCLEOTIDE SEQUENCE</scope>
</reference>
<comment type="caution">
    <text evidence="2">The sequence shown here is derived from an EMBL/GenBank/DDBJ whole genome shotgun (WGS) entry which is preliminary data.</text>
</comment>